<feature type="region of interest" description="Disordered" evidence="1">
    <location>
        <begin position="1"/>
        <end position="105"/>
    </location>
</feature>
<dbReference type="Proteomes" id="UP000541558">
    <property type="component" value="Unassembled WGS sequence"/>
</dbReference>
<organism evidence="2 3">
    <name type="scientific">Ephemerocybe angulata</name>
    <dbReference type="NCBI Taxonomy" id="980116"/>
    <lineage>
        <taxon>Eukaryota</taxon>
        <taxon>Fungi</taxon>
        <taxon>Dikarya</taxon>
        <taxon>Basidiomycota</taxon>
        <taxon>Agaricomycotina</taxon>
        <taxon>Agaricomycetes</taxon>
        <taxon>Agaricomycetidae</taxon>
        <taxon>Agaricales</taxon>
        <taxon>Agaricineae</taxon>
        <taxon>Psathyrellaceae</taxon>
        <taxon>Ephemerocybe</taxon>
    </lineage>
</organism>
<dbReference type="AlphaFoldDB" id="A0A8H5BC40"/>
<feature type="compositionally biased region" description="Basic and acidic residues" evidence="1">
    <location>
        <begin position="63"/>
        <end position="72"/>
    </location>
</feature>
<reference evidence="2 3" key="1">
    <citation type="journal article" date="2020" name="ISME J.">
        <title>Uncovering the hidden diversity of litter-decomposition mechanisms in mushroom-forming fungi.</title>
        <authorList>
            <person name="Floudas D."/>
            <person name="Bentzer J."/>
            <person name="Ahren D."/>
            <person name="Johansson T."/>
            <person name="Persson P."/>
            <person name="Tunlid A."/>
        </authorList>
    </citation>
    <scope>NUCLEOTIDE SEQUENCE [LARGE SCALE GENOMIC DNA]</scope>
    <source>
        <strain evidence="2 3">CBS 175.51</strain>
    </source>
</reference>
<sequence>MITRSYDASVEEYRSQQRALSRQAREASSSTLSQRRGNRPALAEVTNSASNPASQLRPPADGTENHAPDEQPHAAFGSVDAKHKHQPPPLQMSLRHRTRGSSHTALRLPHPSLIDAQKQHAASGNVDVKPEQLQAPSLRLCRDVVRDTPLLPLLLPNLPRFP</sequence>
<accession>A0A8H5BC40</accession>
<feature type="compositionally biased region" description="Polar residues" evidence="1">
    <location>
        <begin position="45"/>
        <end position="54"/>
    </location>
</feature>
<proteinExistence type="predicted"/>
<dbReference type="EMBL" id="JAACJK010000168">
    <property type="protein sequence ID" value="KAF5320614.1"/>
    <property type="molecule type" value="Genomic_DNA"/>
</dbReference>
<keyword evidence="3" id="KW-1185">Reference proteome</keyword>
<evidence type="ECO:0000313" key="3">
    <source>
        <dbReference type="Proteomes" id="UP000541558"/>
    </source>
</evidence>
<protein>
    <submittedName>
        <fullName evidence="2">Uncharacterized protein</fullName>
    </submittedName>
</protein>
<evidence type="ECO:0000256" key="1">
    <source>
        <dbReference type="SAM" id="MobiDB-lite"/>
    </source>
</evidence>
<feature type="compositionally biased region" description="Low complexity" evidence="1">
    <location>
        <begin position="16"/>
        <end position="30"/>
    </location>
</feature>
<name>A0A8H5BC40_9AGAR</name>
<dbReference type="OrthoDB" id="3120490at2759"/>
<gene>
    <name evidence="2" type="ORF">D9611_013743</name>
</gene>
<comment type="caution">
    <text evidence="2">The sequence shown here is derived from an EMBL/GenBank/DDBJ whole genome shotgun (WGS) entry which is preliminary data.</text>
</comment>
<evidence type="ECO:0000313" key="2">
    <source>
        <dbReference type="EMBL" id="KAF5320614.1"/>
    </source>
</evidence>